<protein>
    <submittedName>
        <fullName evidence="1">Uncharacterized protein</fullName>
    </submittedName>
</protein>
<dbReference type="EMBL" id="LAZR01000891">
    <property type="protein sequence ID" value="KKN55285.1"/>
    <property type="molecule type" value="Genomic_DNA"/>
</dbReference>
<gene>
    <name evidence="1" type="ORF">LCGC14_0583760</name>
</gene>
<accession>A0A0F9RFL2</accession>
<reference evidence="1" key="1">
    <citation type="journal article" date="2015" name="Nature">
        <title>Complex archaea that bridge the gap between prokaryotes and eukaryotes.</title>
        <authorList>
            <person name="Spang A."/>
            <person name="Saw J.H."/>
            <person name="Jorgensen S.L."/>
            <person name="Zaremba-Niedzwiedzka K."/>
            <person name="Martijn J."/>
            <person name="Lind A.E."/>
            <person name="van Eijk R."/>
            <person name="Schleper C."/>
            <person name="Guy L."/>
            <person name="Ettema T.J."/>
        </authorList>
    </citation>
    <scope>NUCLEOTIDE SEQUENCE</scope>
</reference>
<evidence type="ECO:0000313" key="1">
    <source>
        <dbReference type="EMBL" id="KKN55285.1"/>
    </source>
</evidence>
<name>A0A0F9RFL2_9ZZZZ</name>
<organism evidence="1">
    <name type="scientific">marine sediment metagenome</name>
    <dbReference type="NCBI Taxonomy" id="412755"/>
    <lineage>
        <taxon>unclassified sequences</taxon>
        <taxon>metagenomes</taxon>
        <taxon>ecological metagenomes</taxon>
    </lineage>
</organism>
<dbReference type="AlphaFoldDB" id="A0A0F9RFL2"/>
<comment type="caution">
    <text evidence="1">The sequence shown here is derived from an EMBL/GenBank/DDBJ whole genome shotgun (WGS) entry which is preliminary data.</text>
</comment>
<sequence>MSMYDTPEEAFGELARRIRLLKKAGTAFQGMIVKTGVFQLVDMRVRAFSDQHKAHNPYADLIDLFETEKGVHVGVPQAQEDVALVAELGNTKQRQDPLWRPATRRAQKQADRLARALLEAIAERVEAGEDIDAVLVREVSPKVSLGSRSMPQVREILSAWVKTEEQEL</sequence>
<proteinExistence type="predicted"/>